<evidence type="ECO:0000313" key="1">
    <source>
        <dbReference type="EMBL" id="OEL22550.1"/>
    </source>
</evidence>
<accession>A0A1E5VBL8</accession>
<proteinExistence type="predicted"/>
<dbReference type="Proteomes" id="UP000095767">
    <property type="component" value="Unassembled WGS sequence"/>
</dbReference>
<keyword evidence="2" id="KW-1185">Reference proteome</keyword>
<sequence>MAGADEGQRRLWDLSRRAASFLRMARLALTGAAPARLLAEGEVVDGHSCDPYYKSISTEDDDLESGELWLEEDESELLVEDEDGSVARGLSEKNSTLVCCGVVCGGSLNKKSQFIRRQPETAGAALRSETVAAAVESSEPLMPHRTAKRVNVAEVVHHPFGCDRRGSEASTLLLVSS</sequence>
<dbReference type="EMBL" id="LWDX02045002">
    <property type="protein sequence ID" value="OEL22550.1"/>
    <property type="molecule type" value="Genomic_DNA"/>
</dbReference>
<dbReference type="AlphaFoldDB" id="A0A1E5VBL8"/>
<comment type="caution">
    <text evidence="1">The sequence shown here is derived from an EMBL/GenBank/DDBJ whole genome shotgun (WGS) entry which is preliminary data.</text>
</comment>
<name>A0A1E5VBL8_9POAL</name>
<gene>
    <name evidence="1" type="ORF">BAE44_0016422</name>
</gene>
<organism evidence="1 2">
    <name type="scientific">Dichanthelium oligosanthes</name>
    <dbReference type="NCBI Taxonomy" id="888268"/>
    <lineage>
        <taxon>Eukaryota</taxon>
        <taxon>Viridiplantae</taxon>
        <taxon>Streptophyta</taxon>
        <taxon>Embryophyta</taxon>
        <taxon>Tracheophyta</taxon>
        <taxon>Spermatophyta</taxon>
        <taxon>Magnoliopsida</taxon>
        <taxon>Liliopsida</taxon>
        <taxon>Poales</taxon>
        <taxon>Poaceae</taxon>
        <taxon>PACMAD clade</taxon>
        <taxon>Panicoideae</taxon>
        <taxon>Panicodae</taxon>
        <taxon>Paniceae</taxon>
        <taxon>Dichantheliinae</taxon>
        <taxon>Dichanthelium</taxon>
    </lineage>
</organism>
<evidence type="ECO:0000313" key="2">
    <source>
        <dbReference type="Proteomes" id="UP000095767"/>
    </source>
</evidence>
<dbReference type="OrthoDB" id="681950at2759"/>
<reference evidence="1 2" key="1">
    <citation type="submission" date="2016-09" db="EMBL/GenBank/DDBJ databases">
        <title>The draft genome of Dichanthelium oligosanthes: A C3 panicoid grass species.</title>
        <authorList>
            <person name="Studer A.J."/>
            <person name="Schnable J.C."/>
            <person name="Brutnell T.P."/>
        </authorList>
    </citation>
    <scope>NUCLEOTIDE SEQUENCE [LARGE SCALE GENOMIC DNA]</scope>
    <source>
        <strain evidence="2">cv. Kellogg 1175</strain>
        <tissue evidence="1">Leaf</tissue>
    </source>
</reference>
<protein>
    <submittedName>
        <fullName evidence="1">Uncharacterized protein</fullName>
    </submittedName>
</protein>